<feature type="transmembrane region" description="Helical" evidence="1">
    <location>
        <begin position="15"/>
        <end position="34"/>
    </location>
</feature>
<keyword evidence="1" id="KW-0472">Membrane</keyword>
<sequence>MLEMTAGNTMVPGEHWHAMLAVSSEIIFAALGGIRRARHSPYNYSSRCTKQTSHVCCKRESGGATERLEGARANSIGTVLCAIFVHEKSKRRTRICKMASCQGLPGWYQCSGACTLGLVSGLRTAMLNRTSA</sequence>
<dbReference type="RefSeq" id="XP_007312990.1">
    <property type="nucleotide sequence ID" value="XM_007312928.1"/>
</dbReference>
<proteinExistence type="predicted"/>
<organism>
    <name type="scientific">Serpula lacrymans var. lacrymans (strain S7.9)</name>
    <name type="common">Dry rot fungus</name>
    <dbReference type="NCBI Taxonomy" id="578457"/>
    <lineage>
        <taxon>Eukaryota</taxon>
        <taxon>Fungi</taxon>
        <taxon>Dikarya</taxon>
        <taxon>Basidiomycota</taxon>
        <taxon>Agaricomycotina</taxon>
        <taxon>Agaricomycetes</taxon>
        <taxon>Agaricomycetidae</taxon>
        <taxon>Boletales</taxon>
        <taxon>Coniophorineae</taxon>
        <taxon>Serpulaceae</taxon>
        <taxon>Serpula</taxon>
    </lineage>
</organism>
<dbReference type="GeneID" id="18817215"/>
<dbReference type="KEGG" id="sla:SERLADRAFT_455781"/>
<gene>
    <name evidence="2" type="ORF">SERLADRAFT_455781</name>
</gene>
<dbReference type="Proteomes" id="UP000008064">
    <property type="component" value="Unassembled WGS sequence"/>
</dbReference>
<evidence type="ECO:0000256" key="1">
    <source>
        <dbReference type="SAM" id="Phobius"/>
    </source>
</evidence>
<name>F8NEV8_SERL9</name>
<keyword evidence="1" id="KW-0812">Transmembrane</keyword>
<dbReference type="AlphaFoldDB" id="F8NEV8"/>
<keyword evidence="1" id="KW-1133">Transmembrane helix</keyword>
<dbReference type="EMBL" id="GL945428">
    <property type="protein sequence ID" value="EGO31106.1"/>
    <property type="molecule type" value="Genomic_DNA"/>
</dbReference>
<protein>
    <submittedName>
        <fullName evidence="2">Uncharacterized protein</fullName>
    </submittedName>
</protein>
<reference evidence="2" key="1">
    <citation type="submission" date="2011-04" db="EMBL/GenBank/DDBJ databases">
        <title>Evolution of plant cell wall degrading machinery underlies the functional diversity of forest fungi.</title>
        <authorList>
            <consortium name="US DOE Joint Genome Institute (JGI-PGF)"/>
            <person name="Eastwood D.C."/>
            <person name="Floudas D."/>
            <person name="Binder M."/>
            <person name="Majcherczyk A."/>
            <person name="Schneider P."/>
            <person name="Aerts A."/>
            <person name="Asiegbu F.O."/>
            <person name="Baker S.E."/>
            <person name="Barry K."/>
            <person name="Bendiksby M."/>
            <person name="Blumentritt M."/>
            <person name="Coutinho P.M."/>
            <person name="Cullen D."/>
            <person name="Cullen D."/>
            <person name="Gathman A."/>
            <person name="Goodell B."/>
            <person name="Henrissat B."/>
            <person name="Ihrmark K."/>
            <person name="Kauserud H."/>
            <person name="Kohler A."/>
            <person name="LaButti K."/>
            <person name="Lapidus A."/>
            <person name="Lavin J.L."/>
            <person name="Lee Y.-H."/>
            <person name="Lindquist E."/>
            <person name="Lilly W."/>
            <person name="Lucas S."/>
            <person name="Morin E."/>
            <person name="Murat C."/>
            <person name="Oguiza J.A."/>
            <person name="Park J."/>
            <person name="Pisabarro A.G."/>
            <person name="Riley R."/>
            <person name="Rosling A."/>
            <person name="Salamov A."/>
            <person name="Schmidt O."/>
            <person name="Schmutz J."/>
            <person name="Skrede I."/>
            <person name="Stenlid J."/>
            <person name="Wiebenga A."/>
            <person name="Xie X."/>
            <person name="Kues U."/>
            <person name="Hibbett D.S."/>
            <person name="Hoffmeister D."/>
            <person name="Hogberg N."/>
            <person name="Martin F."/>
            <person name="Grigoriev I.V."/>
            <person name="Watkinson S.C."/>
        </authorList>
    </citation>
    <scope>NUCLEOTIDE SEQUENCE</scope>
    <source>
        <strain evidence="2">S7.9</strain>
    </source>
</reference>
<evidence type="ECO:0000313" key="2">
    <source>
        <dbReference type="EMBL" id="EGO31106.1"/>
    </source>
</evidence>
<dbReference type="HOGENOM" id="CLU_1918352_0_0_1"/>
<accession>F8NEV8</accession>